<evidence type="ECO:0000256" key="8">
    <source>
        <dbReference type="ARBA" id="ARBA00023065"/>
    </source>
</evidence>
<keyword evidence="9 11" id="KW-0472">Membrane</keyword>
<evidence type="ECO:0000256" key="5">
    <source>
        <dbReference type="ARBA" id="ARBA00022692"/>
    </source>
</evidence>
<dbReference type="GO" id="GO:0015293">
    <property type="term" value="F:symporter activity"/>
    <property type="evidence" value="ECO:0007669"/>
    <property type="project" value="TreeGrafter"/>
</dbReference>
<sequence length="881" mass="95908">MNWLRCRFSKKRPRVKLFIPKMHGMRMIKRVLVLVLCCFTMKSGAQHTASDVFFNWTETTALPDADGLAGSYAGVSNGALIMAGGTNFPGNKRPWTEGVKTWYDTIWVLEKEGGSWKAAGKLPRPMGYGVSLTVGNGLLCIGGGDATANYKDVFLLTYTNGKVTTENLPALPAPVINACGVLFNGTVYVAGGIPSPTGGTTNNFWSLSLQGGAKEWQQLPALPGAGRMLAMAGAMDGKVYVFGGVELQQGLRKYLKDAWAYQPGQGWKRIADLPYPLAAAPTPAYPAGQSHLLLFGGDDGANATRVAELKDAHPGFSNNVLAYNTLTDAWSIMGAMPADTKPDAVENPHGSVYAPVTTPLVIWNNKVILPGGEARPAVRSKKVLVASPQQPGGRFGTWDWSVIAIYFLLVIAISVVVSRKMGDSTSDFFLGGQKIPWWAAGLSIFGSKLSALTFIAIPAKAYATDWVYILNNLMIIVVAPIVTMFYLPYFRKLKLTSVYEYLQIRFDTRVKLLGSLTFVLFQLSRLGVVIYLPALVLSTVTGTNIFACILLTTIVTTAYSVLGGIEAVVWTEVMQVFVLLGGALVSFFFMAYNTDGGLSGLVQEAWQNDKLKVANLGWSISQPVLWVVLVGAFLTNLVTYTSDQVVVQRYLTTSTEKEARRSIYTNALMVIPATFIFFGVGTALWYFFRHHPGSLNPHGRTDDVFPWFISQQLPAGLSGLVIAGLFAATMSTISSSMNSIATVLTTDFYKTFRKTATDQQSLRFAKIVTVFLGIIGCGIAMYLVYLQNASIWDQYLKIIGLFGGCLAGMFAAGIFFPRINSRGVFAGFIASSIVLYFVQQSSAISFFLYPLFAVVGCVLMGYLFSLIFPDKQRQLVVESRA</sequence>
<feature type="transmembrane region" description="Helical" evidence="11">
    <location>
        <begin position="544"/>
        <end position="562"/>
    </location>
</feature>
<organism evidence="12 13">
    <name type="scientific">Chitinophaga lutea</name>
    <dbReference type="NCBI Taxonomy" id="2488634"/>
    <lineage>
        <taxon>Bacteria</taxon>
        <taxon>Pseudomonadati</taxon>
        <taxon>Bacteroidota</taxon>
        <taxon>Chitinophagia</taxon>
        <taxon>Chitinophagales</taxon>
        <taxon>Chitinophagaceae</taxon>
        <taxon>Chitinophaga</taxon>
    </lineage>
</organism>
<dbReference type="InterPro" id="IPR056734">
    <property type="entry name" value="NANM"/>
</dbReference>
<comment type="caution">
    <text evidence="12">The sequence shown here is derived from an EMBL/GenBank/DDBJ whole genome shotgun (WGS) entry which is preliminary data.</text>
</comment>
<feature type="transmembrane region" description="Helical" evidence="11">
    <location>
        <begin position="846"/>
        <end position="868"/>
    </location>
</feature>
<proteinExistence type="inferred from homology"/>
<dbReference type="PANTHER" id="PTHR42985:SF40">
    <property type="entry name" value="LD47995P-RELATED"/>
    <property type="match status" value="1"/>
</dbReference>
<dbReference type="InterPro" id="IPR051163">
    <property type="entry name" value="Sodium:Solute_Symporter_SSF"/>
</dbReference>
<feature type="transmembrane region" description="Helical" evidence="11">
    <location>
        <begin position="510"/>
        <end position="532"/>
    </location>
</feature>
<evidence type="ECO:0000256" key="4">
    <source>
        <dbReference type="ARBA" id="ARBA00022475"/>
    </source>
</evidence>
<dbReference type="InterPro" id="IPR001734">
    <property type="entry name" value="Na/solute_symporter"/>
</dbReference>
<dbReference type="AlphaFoldDB" id="A0A3N4Q146"/>
<comment type="similarity">
    <text evidence="2">Belongs to the sodium:solute symporter (SSF) (TC 2.A.21) family.</text>
</comment>
<evidence type="ECO:0000256" key="2">
    <source>
        <dbReference type="ARBA" id="ARBA00006434"/>
    </source>
</evidence>
<dbReference type="Gene3D" id="2.120.10.80">
    <property type="entry name" value="Kelch-type beta propeller"/>
    <property type="match status" value="1"/>
</dbReference>
<dbReference type="CDD" id="cd11495">
    <property type="entry name" value="SLC5sbd_NIS-like_u3"/>
    <property type="match status" value="1"/>
</dbReference>
<feature type="transmembrane region" description="Helical" evidence="11">
    <location>
        <begin position="823"/>
        <end position="840"/>
    </location>
</feature>
<evidence type="ECO:0000256" key="6">
    <source>
        <dbReference type="ARBA" id="ARBA00022989"/>
    </source>
</evidence>
<dbReference type="NCBIfam" id="TIGR00813">
    <property type="entry name" value="sss"/>
    <property type="match status" value="1"/>
</dbReference>
<keyword evidence="10" id="KW-0739">Sodium transport</keyword>
<keyword evidence="5 11" id="KW-0812">Transmembrane</keyword>
<comment type="subcellular location">
    <subcellularLocation>
        <location evidence="1">Cell membrane</location>
        <topology evidence="1">Multi-pass membrane protein</topology>
    </subcellularLocation>
</comment>
<evidence type="ECO:0000313" key="13">
    <source>
        <dbReference type="Proteomes" id="UP000278351"/>
    </source>
</evidence>
<evidence type="ECO:0000256" key="10">
    <source>
        <dbReference type="ARBA" id="ARBA00023201"/>
    </source>
</evidence>
<dbReference type="InterPro" id="IPR015915">
    <property type="entry name" value="Kelch-typ_b-propeller"/>
</dbReference>
<keyword evidence="6 11" id="KW-1133">Transmembrane helix</keyword>
<name>A0A3N4Q146_9BACT</name>
<dbReference type="SUPFAM" id="SSF117281">
    <property type="entry name" value="Kelch motif"/>
    <property type="match status" value="1"/>
</dbReference>
<keyword evidence="8" id="KW-0406">Ion transport</keyword>
<evidence type="ECO:0000256" key="7">
    <source>
        <dbReference type="ARBA" id="ARBA00023053"/>
    </source>
</evidence>
<dbReference type="InterPro" id="IPR038377">
    <property type="entry name" value="Na/Glc_symporter_sf"/>
</dbReference>
<dbReference type="Proteomes" id="UP000278351">
    <property type="component" value="Unassembled WGS sequence"/>
</dbReference>
<dbReference type="Gene3D" id="1.20.1730.10">
    <property type="entry name" value="Sodium/glucose cotransporter"/>
    <property type="match status" value="1"/>
</dbReference>
<feature type="transmembrane region" description="Helical" evidence="11">
    <location>
        <begin position="437"/>
        <end position="457"/>
    </location>
</feature>
<dbReference type="PROSITE" id="PS50283">
    <property type="entry name" value="NA_SOLUT_SYMP_3"/>
    <property type="match status" value="1"/>
</dbReference>
<gene>
    <name evidence="12" type="ORF">EGT74_22155</name>
</gene>
<feature type="transmembrane region" description="Helical" evidence="11">
    <location>
        <begin position="574"/>
        <end position="592"/>
    </location>
</feature>
<feature type="transmembrane region" description="Helical" evidence="11">
    <location>
        <begin position="469"/>
        <end position="489"/>
    </location>
</feature>
<evidence type="ECO:0000256" key="1">
    <source>
        <dbReference type="ARBA" id="ARBA00004651"/>
    </source>
</evidence>
<feature type="transmembrane region" description="Helical" evidence="11">
    <location>
        <begin position="663"/>
        <end position="688"/>
    </location>
</feature>
<keyword evidence="4" id="KW-1003">Cell membrane</keyword>
<dbReference type="Pfam" id="PF24996">
    <property type="entry name" value="NANM"/>
    <property type="match status" value="2"/>
</dbReference>
<keyword evidence="3" id="KW-0813">Transport</keyword>
<dbReference type="GO" id="GO:0006814">
    <property type="term" value="P:sodium ion transport"/>
    <property type="evidence" value="ECO:0007669"/>
    <property type="project" value="UniProtKB-KW"/>
</dbReference>
<feature type="transmembrane region" description="Helical" evidence="11">
    <location>
        <begin position="764"/>
        <end position="786"/>
    </location>
</feature>
<evidence type="ECO:0000313" key="12">
    <source>
        <dbReference type="EMBL" id="RPE09680.1"/>
    </source>
</evidence>
<feature type="transmembrane region" description="Helical" evidence="11">
    <location>
        <begin position="398"/>
        <end position="417"/>
    </location>
</feature>
<dbReference type="Pfam" id="PF00474">
    <property type="entry name" value="SSF"/>
    <property type="match status" value="1"/>
</dbReference>
<protein>
    <submittedName>
        <fullName evidence="12">Sodium:solute symporter</fullName>
    </submittedName>
</protein>
<accession>A0A3N4Q146</accession>
<keyword evidence="13" id="KW-1185">Reference proteome</keyword>
<dbReference type="PANTHER" id="PTHR42985">
    <property type="entry name" value="SODIUM-COUPLED MONOCARBOXYLATE TRANSPORTER"/>
    <property type="match status" value="1"/>
</dbReference>
<reference evidence="12 13" key="1">
    <citation type="submission" date="2018-11" db="EMBL/GenBank/DDBJ databases">
        <title>Chitinophaga lutea sp.nov., isolate from arsenic contaminated soil.</title>
        <authorList>
            <person name="Zong Y."/>
        </authorList>
    </citation>
    <scope>NUCLEOTIDE SEQUENCE [LARGE SCALE GENOMIC DNA]</scope>
    <source>
        <strain evidence="12 13">ZY74</strain>
    </source>
</reference>
<dbReference type="EMBL" id="RPDH01000002">
    <property type="protein sequence ID" value="RPE09680.1"/>
    <property type="molecule type" value="Genomic_DNA"/>
</dbReference>
<dbReference type="GO" id="GO:0005886">
    <property type="term" value="C:plasma membrane"/>
    <property type="evidence" value="ECO:0007669"/>
    <property type="project" value="UniProtKB-SubCell"/>
</dbReference>
<evidence type="ECO:0000256" key="11">
    <source>
        <dbReference type="SAM" id="Phobius"/>
    </source>
</evidence>
<feature type="transmembrane region" description="Helical" evidence="11">
    <location>
        <begin position="624"/>
        <end position="642"/>
    </location>
</feature>
<keyword evidence="7" id="KW-0915">Sodium</keyword>
<evidence type="ECO:0000256" key="9">
    <source>
        <dbReference type="ARBA" id="ARBA00023136"/>
    </source>
</evidence>
<evidence type="ECO:0000256" key="3">
    <source>
        <dbReference type="ARBA" id="ARBA00022448"/>
    </source>
</evidence>
<feature type="transmembrane region" description="Helical" evidence="11">
    <location>
        <begin position="798"/>
        <end position="816"/>
    </location>
</feature>